<evidence type="ECO:0000256" key="1">
    <source>
        <dbReference type="PROSITE-ProRule" id="PRU00285"/>
    </source>
</evidence>
<comment type="similarity">
    <text evidence="1 2">Belongs to the small heat shock protein (HSP20) family.</text>
</comment>
<keyword evidence="5" id="KW-1185">Reference proteome</keyword>
<dbReference type="Proteomes" id="UP000282654">
    <property type="component" value="Unassembled WGS sequence"/>
</dbReference>
<dbReference type="PROSITE" id="PS01031">
    <property type="entry name" value="SHSP"/>
    <property type="match status" value="1"/>
</dbReference>
<dbReference type="AlphaFoldDB" id="A0A3N5BSY1"/>
<dbReference type="InterPro" id="IPR002068">
    <property type="entry name" value="A-crystallin/Hsp20_dom"/>
</dbReference>
<dbReference type="CDD" id="cd06464">
    <property type="entry name" value="ACD_sHsps-like"/>
    <property type="match status" value="1"/>
</dbReference>
<comment type="caution">
    <text evidence="4">The sequence shown here is derived from an EMBL/GenBank/DDBJ whole genome shotgun (WGS) entry which is preliminary data.</text>
</comment>
<accession>A0A3N5BSY1</accession>
<dbReference type="RefSeq" id="WP_170157737.1">
    <property type="nucleotide sequence ID" value="NZ_RKRE01000002.1"/>
</dbReference>
<evidence type="ECO:0000256" key="2">
    <source>
        <dbReference type="RuleBase" id="RU003616"/>
    </source>
</evidence>
<dbReference type="SUPFAM" id="SSF49764">
    <property type="entry name" value="HSP20-like chaperones"/>
    <property type="match status" value="1"/>
</dbReference>
<dbReference type="InterPro" id="IPR008978">
    <property type="entry name" value="HSP20-like_chaperone"/>
</dbReference>
<organism evidence="4 5">
    <name type="scientific">Thermodesulfitimonas autotrophica</name>
    <dbReference type="NCBI Taxonomy" id="1894989"/>
    <lineage>
        <taxon>Bacteria</taxon>
        <taxon>Bacillati</taxon>
        <taxon>Bacillota</taxon>
        <taxon>Clostridia</taxon>
        <taxon>Thermoanaerobacterales</taxon>
        <taxon>Thermoanaerobacteraceae</taxon>
        <taxon>Thermodesulfitimonas</taxon>
    </lineage>
</organism>
<dbReference type="EMBL" id="RKRE01000002">
    <property type="protein sequence ID" value="RPF46881.1"/>
    <property type="molecule type" value="Genomic_DNA"/>
</dbReference>
<gene>
    <name evidence="4" type="ORF">EDD75_1142</name>
</gene>
<name>A0A3N5BSY1_9THEO</name>
<feature type="domain" description="SHSP" evidence="3">
    <location>
        <begin position="23"/>
        <end position="125"/>
    </location>
</feature>
<protein>
    <submittedName>
        <fullName evidence="4">Hsp20/alpha crystallin family protein</fullName>
    </submittedName>
</protein>
<dbReference type="Pfam" id="PF00011">
    <property type="entry name" value="HSP20"/>
    <property type="match status" value="1"/>
</dbReference>
<evidence type="ECO:0000313" key="5">
    <source>
        <dbReference type="Proteomes" id="UP000282654"/>
    </source>
</evidence>
<proteinExistence type="inferred from homology"/>
<evidence type="ECO:0000259" key="3">
    <source>
        <dbReference type="PROSITE" id="PS01031"/>
    </source>
</evidence>
<evidence type="ECO:0000313" key="4">
    <source>
        <dbReference type="EMBL" id="RPF46881.1"/>
    </source>
</evidence>
<sequence>MEIRQTPSPEVTGAISTGMPSWMVPPGIIPRADILDTGEQIVYLVDLAGVDPDKLVLEVSPTEIAINGPLSENFPRGTLLYAERPRGAYTRLLSLPPQADPERVSADLTNGVLVIRFAKKGRPEA</sequence>
<reference evidence="4 5" key="1">
    <citation type="submission" date="2018-11" db="EMBL/GenBank/DDBJ databases">
        <title>Genomic Encyclopedia of Type Strains, Phase IV (KMG-IV): sequencing the most valuable type-strain genomes for metagenomic binning, comparative biology and taxonomic classification.</title>
        <authorList>
            <person name="Goeker M."/>
        </authorList>
    </citation>
    <scope>NUCLEOTIDE SEQUENCE [LARGE SCALE GENOMIC DNA]</scope>
    <source>
        <strain evidence="4 5">DSM 102936</strain>
    </source>
</reference>
<dbReference type="Gene3D" id="2.60.40.790">
    <property type="match status" value="1"/>
</dbReference>